<gene>
    <name evidence="1" type="ORF">X928_05945</name>
</gene>
<dbReference type="Pfam" id="PF16162">
    <property type="entry name" value="KwaB"/>
    <property type="match status" value="1"/>
</dbReference>
<accession>A0A2K1PAW7</accession>
<sequence length="333" mass="39794">MNKVNWDEILENIFLKENLELLRELIDTSEDFIMDVFIQNENNEIFWLKNEDPFFFKSIFLASADEFLNDLVDKESNKVDEYETVIHDRSFLFLKDVKENVSDVGDIVEIIREGKYIKNYSNGELETIKKFKLIVKLYSKELNDFLLGIQYLTASKIFKDKRILALTARKIQPLKERLFIIPKNSFDYMVVGDTVLIRNLTYFERDFGFYKKYEEAKDEVIEEIKREENLFGKDIKLKGIDYFSEKIKNKPLYLKRFYKVIKKGNYKKFEFSKVKEIIDDFNLKVKFDESNKCIDLGEETSIKDFLQLYDELYYRSDLSGNRMVASENSPYKE</sequence>
<dbReference type="InterPro" id="IPR032359">
    <property type="entry name" value="KwaB-like"/>
</dbReference>
<organism evidence="1 2">
    <name type="scientific">Petrotoga miotherma DSM 10691</name>
    <dbReference type="NCBI Taxonomy" id="1434326"/>
    <lineage>
        <taxon>Bacteria</taxon>
        <taxon>Thermotogati</taxon>
        <taxon>Thermotogota</taxon>
        <taxon>Thermotogae</taxon>
        <taxon>Petrotogales</taxon>
        <taxon>Petrotogaceae</taxon>
        <taxon>Petrotoga</taxon>
    </lineage>
</organism>
<evidence type="ECO:0008006" key="3">
    <source>
        <dbReference type="Google" id="ProtNLM"/>
    </source>
</evidence>
<comment type="caution">
    <text evidence="1">The sequence shown here is derived from an EMBL/GenBank/DDBJ whole genome shotgun (WGS) entry which is preliminary data.</text>
</comment>
<dbReference type="OrthoDB" id="48442at2"/>
<dbReference type="RefSeq" id="WP_103078873.1">
    <property type="nucleotide sequence ID" value="NZ_AZRM01000027.1"/>
</dbReference>
<keyword evidence="2" id="KW-1185">Reference proteome</keyword>
<proteinExistence type="predicted"/>
<protein>
    <recommendedName>
        <fullName evidence="3">DUF4868 domain-containing protein</fullName>
    </recommendedName>
</protein>
<dbReference type="Proteomes" id="UP000236199">
    <property type="component" value="Unassembled WGS sequence"/>
</dbReference>
<evidence type="ECO:0000313" key="1">
    <source>
        <dbReference type="EMBL" id="PNR99877.1"/>
    </source>
</evidence>
<reference evidence="1 2" key="1">
    <citation type="submission" date="2013-12" db="EMBL/GenBank/DDBJ databases">
        <title>Comparative genomics of Petrotoga isolates.</title>
        <authorList>
            <person name="Nesbo C.L."/>
            <person name="Charchuk R."/>
            <person name="Chow K."/>
        </authorList>
    </citation>
    <scope>NUCLEOTIDE SEQUENCE [LARGE SCALE GENOMIC DNA]</scope>
    <source>
        <strain evidence="1 2">DSM 10691</strain>
    </source>
</reference>
<dbReference type="EMBL" id="AZRM01000027">
    <property type="protein sequence ID" value="PNR99877.1"/>
    <property type="molecule type" value="Genomic_DNA"/>
</dbReference>
<evidence type="ECO:0000313" key="2">
    <source>
        <dbReference type="Proteomes" id="UP000236199"/>
    </source>
</evidence>
<name>A0A2K1PAW7_9BACT</name>
<dbReference type="AlphaFoldDB" id="A0A2K1PAW7"/>